<sequence length="374" mass="40310">MPRLDLLWGMGIRLAATATATAASLLVLTTGGVASADTSSADRAVVQQALDEITRSGAALGVQARVVDGRQRFTATSGKADLNGTRPVPDDGRFRVGSITKTFVSTVLLQLAGEGKLDLDAPVVRYLPGLVDQRITVRQVLQHTSGLFNYTNALPLSPEEFEKIRYKHWSPQELLALATAQPLDFEPGTQWNYSNTNYVVAGLLVEKLTGKPYEKAVEQRILKPLRLRDTEVPGDDPNIHGPHARAYWTVAGKPSDITRINPSVAWAAGEMISTTRDLDTFITALSKGELLKPAQQAEMSRTTAVSPQYGLGLQVETLPCGTKVWGHGGGIPGYSSQLLSTPDSKKRFELNATSGPTEGNPGDAFNKLLTEVFC</sequence>
<dbReference type="AlphaFoldDB" id="A0A1H9T9E6"/>
<dbReference type="InterPro" id="IPR050491">
    <property type="entry name" value="AmpC-like"/>
</dbReference>
<dbReference type="STRING" id="65499.SAMN04488000_113205"/>
<evidence type="ECO:0000313" key="4">
    <source>
        <dbReference type="Proteomes" id="UP000199503"/>
    </source>
</evidence>
<keyword evidence="1" id="KW-0732">Signal</keyword>
<name>A0A1H9T9E6_9PSEU</name>
<keyword evidence="3" id="KW-0645">Protease</keyword>
<keyword evidence="3" id="KW-0121">Carboxypeptidase</keyword>
<dbReference type="RefSeq" id="WP_342718242.1">
    <property type="nucleotide sequence ID" value="NZ_FOFV01000013.1"/>
</dbReference>
<dbReference type="Pfam" id="PF00144">
    <property type="entry name" value="Beta-lactamase"/>
    <property type="match status" value="1"/>
</dbReference>
<dbReference type="GO" id="GO:0004180">
    <property type="term" value="F:carboxypeptidase activity"/>
    <property type="evidence" value="ECO:0007669"/>
    <property type="project" value="UniProtKB-KW"/>
</dbReference>
<reference evidence="4" key="1">
    <citation type="submission" date="2016-10" db="EMBL/GenBank/DDBJ databases">
        <authorList>
            <person name="Varghese N."/>
            <person name="Submissions S."/>
        </authorList>
    </citation>
    <scope>NUCLEOTIDE SEQUENCE [LARGE SCALE GENOMIC DNA]</scope>
    <source>
        <strain evidence="4">DSM 44437</strain>
    </source>
</reference>
<feature type="signal peptide" evidence="1">
    <location>
        <begin position="1"/>
        <end position="36"/>
    </location>
</feature>
<accession>A0A1H9T9E6</accession>
<dbReference type="Gene3D" id="3.40.710.10">
    <property type="entry name" value="DD-peptidase/beta-lactamase superfamily"/>
    <property type="match status" value="1"/>
</dbReference>
<feature type="chain" id="PRO_5011537373" evidence="1">
    <location>
        <begin position="37"/>
        <end position="374"/>
    </location>
</feature>
<protein>
    <submittedName>
        <fullName evidence="3">D-alanyl-D-alanine carboxypeptidase</fullName>
    </submittedName>
</protein>
<dbReference type="InterPro" id="IPR012338">
    <property type="entry name" value="Beta-lactam/transpept-like"/>
</dbReference>
<organism evidence="3 4">
    <name type="scientific">Lentzea albida</name>
    <dbReference type="NCBI Taxonomy" id="65499"/>
    <lineage>
        <taxon>Bacteria</taxon>
        <taxon>Bacillati</taxon>
        <taxon>Actinomycetota</taxon>
        <taxon>Actinomycetes</taxon>
        <taxon>Pseudonocardiales</taxon>
        <taxon>Pseudonocardiaceae</taxon>
        <taxon>Lentzea</taxon>
    </lineage>
</organism>
<dbReference type="PANTHER" id="PTHR46825">
    <property type="entry name" value="D-ALANYL-D-ALANINE-CARBOXYPEPTIDASE/ENDOPEPTIDASE AMPH"/>
    <property type="match status" value="1"/>
</dbReference>
<dbReference type="InterPro" id="IPR001466">
    <property type="entry name" value="Beta-lactam-related"/>
</dbReference>
<evidence type="ECO:0000313" key="3">
    <source>
        <dbReference type="EMBL" id="SER93875.1"/>
    </source>
</evidence>
<feature type="domain" description="Beta-lactamase-related" evidence="2">
    <location>
        <begin position="47"/>
        <end position="345"/>
    </location>
</feature>
<evidence type="ECO:0000256" key="1">
    <source>
        <dbReference type="SAM" id="SignalP"/>
    </source>
</evidence>
<gene>
    <name evidence="3" type="ORF">SAMN04488000_113205</name>
</gene>
<proteinExistence type="predicted"/>
<evidence type="ECO:0000259" key="2">
    <source>
        <dbReference type="Pfam" id="PF00144"/>
    </source>
</evidence>
<keyword evidence="4" id="KW-1185">Reference proteome</keyword>
<dbReference type="SUPFAM" id="SSF56601">
    <property type="entry name" value="beta-lactamase/transpeptidase-like"/>
    <property type="match status" value="1"/>
</dbReference>
<dbReference type="PANTHER" id="PTHR46825:SF7">
    <property type="entry name" value="D-ALANYL-D-ALANINE CARBOXYPEPTIDASE"/>
    <property type="match status" value="1"/>
</dbReference>
<dbReference type="EMBL" id="FOFV01000013">
    <property type="protein sequence ID" value="SER93875.1"/>
    <property type="molecule type" value="Genomic_DNA"/>
</dbReference>
<keyword evidence="3" id="KW-0378">Hydrolase</keyword>
<dbReference type="Proteomes" id="UP000199503">
    <property type="component" value="Unassembled WGS sequence"/>
</dbReference>